<dbReference type="Proteomes" id="UP000256645">
    <property type="component" value="Unassembled WGS sequence"/>
</dbReference>
<sequence length="149" mass="16907">MRCCASQGRLEDQTSHSQSALAYFARRTTIGAFVRSPSQLRKASLLLDAAAAMRRSILGDLHYMVWQRFLTFNFECRYVDLRGPDVGVTGYRDWASRAIDHRVASLGQVAEYTWAYMTRLLVHWSDGGAEHVRGDEGVSMNRAYEQHSS</sequence>
<proteinExistence type="predicted"/>
<reference evidence="1 2" key="1">
    <citation type="journal article" date="2018" name="IMA Fungus">
        <title>IMA Genome-F 9: Draft genome sequence of Annulohypoxylon stygium, Aspergillus mulundensis, Berkeleyomyces basicola (syn. Thielaviopsis basicola), Ceratocystis smalleyi, two Cercospora beticola strains, Coleophoma cylindrospora, Fusarium fracticaudum, Phialophora cf. hyalina, and Morchella septimelata.</title>
        <authorList>
            <person name="Wingfield B.D."/>
            <person name="Bills G.F."/>
            <person name="Dong Y."/>
            <person name="Huang W."/>
            <person name="Nel W.J."/>
            <person name="Swalarsk-Parry B.S."/>
            <person name="Vaghefi N."/>
            <person name="Wilken P.M."/>
            <person name="An Z."/>
            <person name="de Beer Z.W."/>
            <person name="De Vos L."/>
            <person name="Chen L."/>
            <person name="Duong T.A."/>
            <person name="Gao Y."/>
            <person name="Hammerbacher A."/>
            <person name="Kikkert J.R."/>
            <person name="Li Y."/>
            <person name="Li H."/>
            <person name="Li K."/>
            <person name="Li Q."/>
            <person name="Liu X."/>
            <person name="Ma X."/>
            <person name="Naidoo K."/>
            <person name="Pethybridge S.J."/>
            <person name="Sun J."/>
            <person name="Steenkamp E.T."/>
            <person name="van der Nest M.A."/>
            <person name="van Wyk S."/>
            <person name="Wingfield M.J."/>
            <person name="Xiong C."/>
            <person name="Yue Q."/>
            <person name="Zhang X."/>
        </authorList>
    </citation>
    <scope>NUCLEOTIDE SEQUENCE [LARGE SCALE GENOMIC DNA]</scope>
    <source>
        <strain evidence="1 2">BP6252</strain>
    </source>
</reference>
<protein>
    <submittedName>
        <fullName evidence="1">Uncharacterized protein</fullName>
    </submittedName>
</protein>
<accession>A0A3D8RBZ7</accession>
<name>A0A3D8RBZ7_9HELO</name>
<organism evidence="1 2">
    <name type="scientific">Coleophoma cylindrospora</name>
    <dbReference type="NCBI Taxonomy" id="1849047"/>
    <lineage>
        <taxon>Eukaryota</taxon>
        <taxon>Fungi</taxon>
        <taxon>Dikarya</taxon>
        <taxon>Ascomycota</taxon>
        <taxon>Pezizomycotina</taxon>
        <taxon>Leotiomycetes</taxon>
        <taxon>Helotiales</taxon>
        <taxon>Dermateaceae</taxon>
        <taxon>Coleophoma</taxon>
    </lineage>
</organism>
<evidence type="ECO:0000313" key="2">
    <source>
        <dbReference type="Proteomes" id="UP000256645"/>
    </source>
</evidence>
<dbReference type="EMBL" id="PDLM01000008">
    <property type="protein sequence ID" value="RDW71438.1"/>
    <property type="molecule type" value="Genomic_DNA"/>
</dbReference>
<keyword evidence="2" id="KW-1185">Reference proteome</keyword>
<comment type="caution">
    <text evidence="1">The sequence shown here is derived from an EMBL/GenBank/DDBJ whole genome shotgun (WGS) entry which is preliminary data.</text>
</comment>
<gene>
    <name evidence="1" type="ORF">BP6252_08001</name>
</gene>
<evidence type="ECO:0000313" key="1">
    <source>
        <dbReference type="EMBL" id="RDW71438.1"/>
    </source>
</evidence>
<dbReference type="AlphaFoldDB" id="A0A3D8RBZ7"/>